<accession>H8H377</accession>
<organism evidence="1 2">
    <name type="scientific">Deinococcus gobiensis (strain DSM 21396 / JCM 16679 / CGMCC 1.7299 / I-0)</name>
    <dbReference type="NCBI Taxonomy" id="745776"/>
    <lineage>
        <taxon>Bacteria</taxon>
        <taxon>Thermotogati</taxon>
        <taxon>Deinococcota</taxon>
        <taxon>Deinococci</taxon>
        <taxon>Deinococcales</taxon>
        <taxon>Deinococcaceae</taxon>
        <taxon>Deinococcus</taxon>
    </lineage>
</organism>
<gene>
    <name evidence="1" type="ordered locus">DGo_PC0182</name>
</gene>
<evidence type="ECO:0000313" key="1">
    <source>
        <dbReference type="EMBL" id="AFD27974.1"/>
    </source>
</evidence>
<dbReference type="Proteomes" id="UP000007575">
    <property type="component" value="Plasmid P3"/>
</dbReference>
<reference evidence="1 2" key="1">
    <citation type="journal article" date="2012" name="PLoS ONE">
        <title>Genome sequence and transcriptome analysis of the radioresistant bacterium Deinococcus gobiensis: insights into the extreme environmental adaptations.</title>
        <authorList>
            <person name="Yuan M."/>
            <person name="Chen M."/>
            <person name="Zhang W."/>
            <person name="Lu W."/>
            <person name="Wang J."/>
            <person name="Yang M."/>
            <person name="Zhao P."/>
            <person name="Tang R."/>
            <person name="Li X."/>
            <person name="Hao Y."/>
            <person name="Zhou Z."/>
            <person name="Zhan Y."/>
            <person name="Yu H."/>
            <person name="Teng C."/>
            <person name="Yan Y."/>
            <person name="Ping S."/>
            <person name="Wang Y."/>
            <person name="Lin M."/>
        </authorList>
    </citation>
    <scope>NUCLEOTIDE SEQUENCE [LARGE SCALE GENOMIC DNA]</scope>
    <source>
        <strain evidence="2">DSM 21396 / JCM 16679 / CGMCC 1.7299 / I-0</strain>
        <plasmid evidence="1">P3</plasmid>
    </source>
</reference>
<sequence>MGNDPTLEQNWELAFRAYGHLSIGELDALWLNRGYTNTTGF</sequence>
<name>H8H377_DEIGI</name>
<protein>
    <submittedName>
        <fullName evidence="1">Uncharacterized protein</fullName>
    </submittedName>
</protein>
<keyword evidence="2" id="KW-1185">Reference proteome</keyword>
<dbReference type="AlphaFoldDB" id="H8H377"/>
<geneLocation type="plasmid" evidence="1 2">
    <name>P3</name>
</geneLocation>
<evidence type="ECO:0000313" key="2">
    <source>
        <dbReference type="Proteomes" id="UP000007575"/>
    </source>
</evidence>
<proteinExistence type="predicted"/>
<keyword evidence="1" id="KW-0614">Plasmid</keyword>
<dbReference type="HOGENOM" id="CLU_3268932_0_0_0"/>
<dbReference type="KEGG" id="dgo:DGo_PC0182"/>
<dbReference type="EMBL" id="CP002194">
    <property type="protein sequence ID" value="AFD27974.1"/>
    <property type="molecule type" value="Genomic_DNA"/>
</dbReference>